<dbReference type="EMBL" id="CP009451">
    <property type="protein sequence ID" value="AIR04132.1"/>
    <property type="molecule type" value="Genomic_DNA"/>
</dbReference>
<sequence>MQRRWRKILQPWLLVLLLAGCDSQVILNTGLTENDANDIISELSKYKIEADKQIDKTGVTVLVAQDNIERSVRILNANGLPHKARTNLGEVFQKNGIISSPLEERARYIYALSQELESTLSQIDGVVVARVNVVLPERVAPGEPVQPASASVFIKYTPDMDPDSIEPRIRRLVAASIPGLSGKNDGALSVVFVPAAVYHDRVELVTLGPFQLTLSQYATVRALFFSLIGLLLLLGGIFMLVPKLKAMKRGKNTATTELAVVPSERR</sequence>
<dbReference type="RefSeq" id="WP_038474331.1">
    <property type="nucleotide sequence ID" value="NZ_CP009451.1"/>
</dbReference>
<evidence type="ECO:0000256" key="6">
    <source>
        <dbReference type="ARBA" id="ARBA00023237"/>
    </source>
</evidence>
<evidence type="ECO:0000256" key="4">
    <source>
        <dbReference type="ARBA" id="ARBA00023136"/>
    </source>
</evidence>
<dbReference type="InterPro" id="IPR045851">
    <property type="entry name" value="AMP-bd_C_sf"/>
</dbReference>
<name>A0A089PUV3_9ENTR</name>
<dbReference type="AlphaFoldDB" id="A0A089PUV3"/>
<dbReference type="InterPro" id="IPR043427">
    <property type="entry name" value="YscJ/FliF"/>
</dbReference>
<accession>A0A089PUV3</accession>
<evidence type="ECO:0000256" key="1">
    <source>
        <dbReference type="ARBA" id="ARBA00004459"/>
    </source>
</evidence>
<evidence type="ECO:0000256" key="8">
    <source>
        <dbReference type="RuleBase" id="RU364102"/>
    </source>
</evidence>
<dbReference type="KEGG" id="cnt:JT31_05725"/>
<evidence type="ECO:0000259" key="9">
    <source>
        <dbReference type="Pfam" id="PF01514"/>
    </source>
</evidence>
<dbReference type="Gene3D" id="3.30.300.30">
    <property type="match status" value="1"/>
</dbReference>
<evidence type="ECO:0000313" key="11">
    <source>
        <dbReference type="Proteomes" id="UP000029481"/>
    </source>
</evidence>
<dbReference type="GO" id="GO:0009306">
    <property type="term" value="P:protein secretion"/>
    <property type="evidence" value="ECO:0007669"/>
    <property type="project" value="InterPro"/>
</dbReference>
<evidence type="ECO:0000256" key="2">
    <source>
        <dbReference type="ARBA" id="ARBA00009509"/>
    </source>
</evidence>
<feature type="signal peptide" evidence="8">
    <location>
        <begin position="1"/>
        <end position="27"/>
    </location>
</feature>
<reference evidence="10 11" key="1">
    <citation type="submission" date="2014-09" db="EMBL/GenBank/DDBJ databases">
        <title>Cedecea neteri SSMD04 Genome Sequencing.</title>
        <authorList>
            <person name="Tan J.-Y."/>
        </authorList>
    </citation>
    <scope>NUCLEOTIDE SEQUENCE [LARGE SCALE GENOMIC DNA]</scope>
    <source>
        <strain evidence="10 11">SSMD04</strain>
    </source>
</reference>
<gene>
    <name evidence="10" type="ORF">JT31_05725</name>
</gene>
<dbReference type="OrthoDB" id="115186at2"/>
<dbReference type="PRINTS" id="PR01338">
    <property type="entry name" value="TYPE3OMKPROT"/>
</dbReference>
<dbReference type="Pfam" id="PF01514">
    <property type="entry name" value="YscJ_FliF"/>
    <property type="match status" value="1"/>
</dbReference>
<protein>
    <recommendedName>
        <fullName evidence="8">Lipoprotein</fullName>
    </recommendedName>
</protein>
<dbReference type="InterPro" id="IPR003282">
    <property type="entry name" value="T3SS_SctJ"/>
</dbReference>
<keyword evidence="3 8" id="KW-0732">Signal</keyword>
<feature type="transmembrane region" description="Helical" evidence="8">
    <location>
        <begin position="222"/>
        <end position="241"/>
    </location>
</feature>
<keyword evidence="6 8" id="KW-0998">Cell outer membrane</keyword>
<evidence type="ECO:0000256" key="5">
    <source>
        <dbReference type="ARBA" id="ARBA00023139"/>
    </source>
</evidence>
<comment type="subcellular location">
    <subcellularLocation>
        <location evidence="1">Cell outer membrane</location>
        <topology evidence="1">Lipid-anchor</topology>
    </subcellularLocation>
</comment>
<organism evidence="10 11">
    <name type="scientific">Cedecea neteri</name>
    <dbReference type="NCBI Taxonomy" id="158822"/>
    <lineage>
        <taxon>Bacteria</taxon>
        <taxon>Pseudomonadati</taxon>
        <taxon>Pseudomonadota</taxon>
        <taxon>Gammaproteobacteria</taxon>
        <taxon>Enterobacterales</taxon>
        <taxon>Enterobacteriaceae</taxon>
        <taxon>Cedecea</taxon>
    </lineage>
</organism>
<proteinExistence type="inferred from homology"/>
<dbReference type="Proteomes" id="UP000029481">
    <property type="component" value="Chromosome"/>
</dbReference>
<dbReference type="PROSITE" id="PS51257">
    <property type="entry name" value="PROKAR_LIPOPROTEIN"/>
    <property type="match status" value="1"/>
</dbReference>
<dbReference type="GO" id="GO:0009279">
    <property type="term" value="C:cell outer membrane"/>
    <property type="evidence" value="ECO:0007669"/>
    <property type="project" value="UniProtKB-SubCell"/>
</dbReference>
<dbReference type="PANTHER" id="PTHR30046:SF2">
    <property type="entry name" value="YOP PROTEINS TRANSLOCATION LIPOPROTEIN J"/>
    <property type="match status" value="1"/>
</dbReference>
<keyword evidence="7 8" id="KW-0449">Lipoprotein</keyword>
<keyword evidence="11" id="KW-1185">Reference proteome</keyword>
<dbReference type="InterPro" id="IPR006182">
    <property type="entry name" value="FliF_N_dom"/>
</dbReference>
<keyword evidence="5 8" id="KW-0564">Palmitate</keyword>
<evidence type="ECO:0000313" key="10">
    <source>
        <dbReference type="EMBL" id="AIR04132.1"/>
    </source>
</evidence>
<evidence type="ECO:0000256" key="7">
    <source>
        <dbReference type="ARBA" id="ARBA00023288"/>
    </source>
</evidence>
<dbReference type="NCBIfam" id="TIGR02544">
    <property type="entry name" value="III_secr_YscJ"/>
    <property type="match status" value="1"/>
</dbReference>
<comment type="similarity">
    <text evidence="2 8">Belongs to the YscJ lipoprotein family.</text>
</comment>
<feature type="chain" id="PRO_5011019416" description="Lipoprotein" evidence="8">
    <location>
        <begin position="28"/>
        <end position="266"/>
    </location>
</feature>
<evidence type="ECO:0000256" key="3">
    <source>
        <dbReference type="ARBA" id="ARBA00022729"/>
    </source>
</evidence>
<feature type="domain" description="Flagellar M-ring N-terminal" evidence="9">
    <location>
        <begin position="23"/>
        <end position="184"/>
    </location>
</feature>
<dbReference type="PANTHER" id="PTHR30046">
    <property type="entry name" value="FLAGELLAR M-RING PROTEIN"/>
    <property type="match status" value="1"/>
</dbReference>
<keyword evidence="8" id="KW-0812">Transmembrane</keyword>
<keyword evidence="8" id="KW-1133">Transmembrane helix</keyword>
<dbReference type="Gene3D" id="3.30.70.1530">
    <property type="entry name" value="Hypothetical protein rpa1041"/>
    <property type="match status" value="1"/>
</dbReference>
<keyword evidence="4 8" id="KW-0472">Membrane</keyword>